<dbReference type="SUPFAM" id="SSF53613">
    <property type="entry name" value="Ribokinase-like"/>
    <property type="match status" value="1"/>
</dbReference>
<feature type="domain" description="Carbohydrate kinase PfkB" evidence="6">
    <location>
        <begin position="12"/>
        <end position="290"/>
    </location>
</feature>
<keyword evidence="2" id="KW-0813">Transport</keyword>
<dbReference type="EMBL" id="JBHSWG010000003">
    <property type="protein sequence ID" value="MFC6762030.1"/>
    <property type="molecule type" value="Genomic_DNA"/>
</dbReference>
<evidence type="ECO:0000313" key="7">
    <source>
        <dbReference type="EMBL" id="MFC6762030.1"/>
    </source>
</evidence>
<dbReference type="PANTHER" id="PTHR30222">
    <property type="entry name" value="SPERMIDINE/PUTRESCINE-BINDING PERIPLASMIC PROTEIN"/>
    <property type="match status" value="1"/>
</dbReference>
<dbReference type="Gene3D" id="3.40.1190.20">
    <property type="match status" value="1"/>
</dbReference>
<dbReference type="Gene3D" id="3.40.190.10">
    <property type="entry name" value="Periplasmic binding protein-like II"/>
    <property type="match status" value="2"/>
</dbReference>
<proteinExistence type="predicted"/>
<evidence type="ECO:0000256" key="2">
    <source>
        <dbReference type="ARBA" id="ARBA00022448"/>
    </source>
</evidence>
<dbReference type="Pfam" id="PF00294">
    <property type="entry name" value="PfkB"/>
    <property type="match status" value="1"/>
</dbReference>
<gene>
    <name evidence="7" type="ORF">ACFQFQ_25005</name>
</gene>
<dbReference type="GO" id="GO:0016301">
    <property type="term" value="F:kinase activity"/>
    <property type="evidence" value="ECO:0007669"/>
    <property type="project" value="UniProtKB-KW"/>
</dbReference>
<feature type="region of interest" description="Disordered" evidence="5">
    <location>
        <begin position="284"/>
        <end position="308"/>
    </location>
</feature>
<evidence type="ECO:0000256" key="4">
    <source>
        <dbReference type="ARBA" id="ARBA00022764"/>
    </source>
</evidence>
<keyword evidence="7" id="KW-0808">Transferase</keyword>
<organism evidence="7 8">
    <name type="scientific">Sulfitobacter porphyrae</name>
    <dbReference type="NCBI Taxonomy" id="1246864"/>
    <lineage>
        <taxon>Bacteria</taxon>
        <taxon>Pseudomonadati</taxon>
        <taxon>Pseudomonadota</taxon>
        <taxon>Alphaproteobacteria</taxon>
        <taxon>Rhodobacterales</taxon>
        <taxon>Roseobacteraceae</taxon>
        <taxon>Sulfitobacter</taxon>
    </lineage>
</organism>
<keyword evidence="7" id="KW-0418">Kinase</keyword>
<dbReference type="InterPro" id="IPR029056">
    <property type="entry name" value="Ribokinase-like"/>
</dbReference>
<name>A0ABW2B8E5_9RHOB</name>
<dbReference type="SUPFAM" id="SSF53850">
    <property type="entry name" value="Periplasmic binding protein-like II"/>
    <property type="match status" value="1"/>
</dbReference>
<evidence type="ECO:0000259" key="6">
    <source>
        <dbReference type="Pfam" id="PF00294"/>
    </source>
</evidence>
<dbReference type="InterPro" id="IPR006059">
    <property type="entry name" value="SBP"/>
</dbReference>
<protein>
    <submittedName>
        <fullName evidence="7">PfkB family carbohydrate kinase</fullName>
    </submittedName>
</protein>
<dbReference type="CDD" id="cd13588">
    <property type="entry name" value="PBP2_polyamine_1"/>
    <property type="match status" value="1"/>
</dbReference>
<reference evidence="8" key="1">
    <citation type="journal article" date="2019" name="Int. J. Syst. Evol. Microbiol.">
        <title>The Global Catalogue of Microorganisms (GCM) 10K type strain sequencing project: providing services to taxonomists for standard genome sequencing and annotation.</title>
        <authorList>
            <consortium name="The Broad Institute Genomics Platform"/>
            <consortium name="The Broad Institute Genome Sequencing Center for Infectious Disease"/>
            <person name="Wu L."/>
            <person name="Ma J."/>
        </authorList>
    </citation>
    <scope>NUCLEOTIDE SEQUENCE [LARGE SCALE GENOMIC DNA]</scope>
    <source>
        <strain evidence="8">CCUG 66188</strain>
    </source>
</reference>
<dbReference type="PRINTS" id="PR00909">
    <property type="entry name" value="SPERMDNBNDNG"/>
</dbReference>
<dbReference type="Proteomes" id="UP001596353">
    <property type="component" value="Unassembled WGS sequence"/>
</dbReference>
<evidence type="ECO:0000256" key="3">
    <source>
        <dbReference type="ARBA" id="ARBA00022729"/>
    </source>
</evidence>
<accession>A0ABW2B8E5</accession>
<keyword evidence="4" id="KW-0574">Periplasm</keyword>
<comment type="caution">
    <text evidence="7">The sequence shown here is derived from an EMBL/GenBank/DDBJ whole genome shotgun (WGS) entry which is preliminary data.</text>
</comment>
<comment type="subcellular location">
    <subcellularLocation>
        <location evidence="1">Periplasm</location>
    </subcellularLocation>
</comment>
<dbReference type="PANTHER" id="PTHR30222:SF17">
    <property type="entry name" value="SPERMIDINE_PUTRESCINE-BINDING PERIPLASMIC PROTEIN"/>
    <property type="match status" value="1"/>
</dbReference>
<evidence type="ECO:0000256" key="1">
    <source>
        <dbReference type="ARBA" id="ARBA00004418"/>
    </source>
</evidence>
<keyword evidence="8" id="KW-1185">Reference proteome</keyword>
<dbReference type="Pfam" id="PF13416">
    <property type="entry name" value="SBP_bac_8"/>
    <property type="match status" value="1"/>
</dbReference>
<evidence type="ECO:0000313" key="8">
    <source>
        <dbReference type="Proteomes" id="UP001596353"/>
    </source>
</evidence>
<sequence length="662" mass="70670">MGTLMQMTGPVMDLVYQVSALPEPGQEADVTGFAMSPGGGFNAMAAARAAGHDVRLGGTLGSGPFADRVARDLDAQQIMVARTRLDSLDQGCCTVLLEPDGERTFIAYPGAEGQMTGDMLDQLNLKDVTQVLLSGYSLHYAGAAQALADWIVTLPRDITVAFDPSPVVHLLDPDLLAPVMGRADWISANAAEAATLTGLSDPAQAARSLSDQRNGALVRMGADGCILAQTLRLDAVPPHPVTPVDTNGAGDTHIGSFLAALARHGDPLRAARYANVAAALSTLRHGPATPPTARRSRRSSIHNKTGKRRIPISTRRIPMKTLLTLTSVIALSATASLADEIRVLNWQGYGTDLTWSTDAFKEATGHEVVHEYFNSEQEMLTKLRTNPGAYDVVMINAAFTPQAVSEGLIAPIDTSALENYADIPASFAQDPKLNADGAVYGVPWTWGLTSFAINTQAWDETPTSILALWDDAHKGRVSIRDDAVEAMQLGALATGQDINDIQDMDKAAAKIAELLPNLRTFWSSENDWNQFMAAGELDAATYWSGSASRSAALGLPVAFVIPEEGAVGWLDGLSIPKTSEHKEAAAQFINWMIDPEFYVKWNAEGAPASASATAIEALPDDAFNKAVLGDPAVTARVRFQAPIDDATREKYLEVWQGLKAAQ</sequence>
<dbReference type="InterPro" id="IPR001188">
    <property type="entry name" value="Sperm_putr-bd"/>
</dbReference>
<dbReference type="InterPro" id="IPR011611">
    <property type="entry name" value="PfkB_dom"/>
</dbReference>
<keyword evidence="3" id="KW-0732">Signal</keyword>
<feature type="compositionally biased region" description="Basic residues" evidence="5">
    <location>
        <begin position="294"/>
        <end position="308"/>
    </location>
</feature>
<evidence type="ECO:0000256" key="5">
    <source>
        <dbReference type="SAM" id="MobiDB-lite"/>
    </source>
</evidence>